<accession>A0A7G7CLV7</accession>
<organism evidence="2 3">
    <name type="scientific">Corynebacterium incognita</name>
    <dbReference type="NCBI Taxonomy" id="2754725"/>
    <lineage>
        <taxon>Bacteria</taxon>
        <taxon>Bacillati</taxon>
        <taxon>Actinomycetota</taxon>
        <taxon>Actinomycetes</taxon>
        <taxon>Mycobacteriales</taxon>
        <taxon>Corynebacteriaceae</taxon>
        <taxon>Corynebacterium</taxon>
    </lineage>
</organism>
<feature type="domain" description="Amidohydrolase-related" evidence="1">
    <location>
        <begin position="221"/>
        <end position="399"/>
    </location>
</feature>
<dbReference type="InterPro" id="IPR006680">
    <property type="entry name" value="Amidohydro-rel"/>
</dbReference>
<dbReference type="PANTHER" id="PTHR43383:SF2">
    <property type="entry name" value="AMIDOHYDROLASE 2 FAMILY PROTEIN"/>
    <property type="match status" value="1"/>
</dbReference>
<gene>
    <name evidence="2" type="ORF">H0194_05465</name>
</gene>
<dbReference type="InterPro" id="IPR032466">
    <property type="entry name" value="Metal_Hydrolase"/>
</dbReference>
<keyword evidence="2" id="KW-0378">Hydrolase</keyword>
<keyword evidence="3" id="KW-1185">Reference proteome</keyword>
<dbReference type="KEGG" id="cik:H0194_05465"/>
<dbReference type="GO" id="GO:0016787">
    <property type="term" value="F:hydrolase activity"/>
    <property type="evidence" value="ECO:0007669"/>
    <property type="project" value="UniProtKB-KW"/>
</dbReference>
<name>A0A7G7CLV7_9CORY</name>
<protein>
    <submittedName>
        <fullName evidence="2">Amidohydrolase family protein</fullName>
    </submittedName>
</protein>
<dbReference type="Pfam" id="PF04909">
    <property type="entry name" value="Amidohydro_2"/>
    <property type="match status" value="1"/>
</dbReference>
<dbReference type="RefSeq" id="WP_185174964.1">
    <property type="nucleotide sequence ID" value="NZ_CP059404.1"/>
</dbReference>
<dbReference type="PANTHER" id="PTHR43383">
    <property type="entry name" value="NODULIN 6"/>
    <property type="match status" value="1"/>
</dbReference>
<dbReference type="EMBL" id="CP059404">
    <property type="protein sequence ID" value="QNE88573.1"/>
    <property type="molecule type" value="Genomic_DNA"/>
</dbReference>
<reference evidence="2 3" key="1">
    <citation type="submission" date="2020-07" db="EMBL/GenBank/DDBJ databases">
        <title>Complete genome and description of Corynebacterium incognita strain Marseille-Q3630 sp. nov.</title>
        <authorList>
            <person name="Boxberger M."/>
        </authorList>
    </citation>
    <scope>NUCLEOTIDE SEQUENCE [LARGE SCALE GENOMIC DNA]</scope>
    <source>
        <strain evidence="2 3">Marseille-Q3630</strain>
    </source>
</reference>
<dbReference type="Gene3D" id="3.20.20.140">
    <property type="entry name" value="Metal-dependent hydrolases"/>
    <property type="match status" value="1"/>
</dbReference>
<dbReference type="Proteomes" id="UP000515743">
    <property type="component" value="Chromosome"/>
</dbReference>
<sequence length="408" mass="45725">MSTDQAADNNTFSRPSEDLEQHINGLPLFDHHCHGVVDFELDRTNFEALISESSSPPTPGTTRFDSQIGFSIRAQCSPLLGLPPFSSPDEYIEARKAAGSEAVNRKFLEASKISAYGVDTGHAGDMITSFQDFNVLTDNRCIEIVRLERTAEEVAERLRTQSPGQTIDHEVVDYYINQLDETLESRINDSFGVKSIAAYRIGLDFDPSRPRVEDVKNATHRFLETEGQFRLSEPDLIRYLLWFAIDRQKVIQFHIGYGDDDVDLLRCNPLHLTTLLRQTIGSGAQFTLLHCYPFHREAGYLADVFPHVYFDVGLAINYTGARSAAIIAESLETAPFGKILFSTDAFGLPELYYLGTALFREGLTRALSQFHVHSGWPLEECTRVADLIATHNAARVYSFEPKPLLPIG</sequence>
<proteinExistence type="predicted"/>
<dbReference type="AlphaFoldDB" id="A0A7G7CLV7"/>
<evidence type="ECO:0000259" key="1">
    <source>
        <dbReference type="Pfam" id="PF04909"/>
    </source>
</evidence>
<evidence type="ECO:0000313" key="3">
    <source>
        <dbReference type="Proteomes" id="UP000515743"/>
    </source>
</evidence>
<evidence type="ECO:0000313" key="2">
    <source>
        <dbReference type="EMBL" id="QNE88573.1"/>
    </source>
</evidence>
<dbReference type="SUPFAM" id="SSF51556">
    <property type="entry name" value="Metallo-dependent hydrolases"/>
    <property type="match status" value="1"/>
</dbReference>